<dbReference type="InterPro" id="IPR036871">
    <property type="entry name" value="PX_dom_sf"/>
</dbReference>
<dbReference type="SMART" id="SM00312">
    <property type="entry name" value="PX"/>
    <property type="match status" value="1"/>
</dbReference>
<dbReference type="PROSITE" id="PS50195">
    <property type="entry name" value="PX"/>
    <property type="match status" value="1"/>
</dbReference>
<feature type="region of interest" description="Disordered" evidence="1">
    <location>
        <begin position="374"/>
        <end position="405"/>
    </location>
</feature>
<feature type="compositionally biased region" description="Low complexity" evidence="1">
    <location>
        <begin position="11"/>
        <end position="26"/>
    </location>
</feature>
<feature type="compositionally biased region" description="Acidic residues" evidence="1">
    <location>
        <begin position="924"/>
        <end position="940"/>
    </location>
</feature>
<dbReference type="InterPro" id="IPR047168">
    <property type="entry name" value="LEC1-like"/>
</dbReference>
<organism evidence="3 4">
    <name type="scientific">Filobasidium floriforme</name>
    <dbReference type="NCBI Taxonomy" id="5210"/>
    <lineage>
        <taxon>Eukaryota</taxon>
        <taxon>Fungi</taxon>
        <taxon>Dikarya</taxon>
        <taxon>Basidiomycota</taxon>
        <taxon>Agaricomycotina</taxon>
        <taxon>Tremellomycetes</taxon>
        <taxon>Filobasidiales</taxon>
        <taxon>Filobasidiaceae</taxon>
        <taxon>Filobasidium</taxon>
    </lineage>
</organism>
<protein>
    <recommendedName>
        <fullName evidence="2">PX domain-containing protein</fullName>
    </recommendedName>
</protein>
<feature type="compositionally biased region" description="Acidic residues" evidence="1">
    <location>
        <begin position="27"/>
        <end position="36"/>
    </location>
</feature>
<dbReference type="InterPro" id="IPR024555">
    <property type="entry name" value="PX-associated"/>
</dbReference>
<proteinExistence type="predicted"/>
<feature type="compositionally biased region" description="Low complexity" evidence="1">
    <location>
        <begin position="350"/>
        <end position="361"/>
    </location>
</feature>
<keyword evidence="4" id="KW-1185">Reference proteome</keyword>
<feature type="compositionally biased region" description="Pro residues" evidence="1">
    <location>
        <begin position="1010"/>
        <end position="1019"/>
    </location>
</feature>
<name>A0A8K0NQU7_9TREE</name>
<dbReference type="SUPFAM" id="SSF64268">
    <property type="entry name" value="PX domain"/>
    <property type="match status" value="1"/>
</dbReference>
<dbReference type="GO" id="GO:0035091">
    <property type="term" value="F:phosphatidylinositol binding"/>
    <property type="evidence" value="ECO:0007669"/>
    <property type="project" value="InterPro"/>
</dbReference>
<sequence>MSDRPRPPPLRAGSAAPARALPAAPADDSEGDDEEVVLASIPQAKSTSSSSSSEQRARTSALHKTVRSLPNTAAETGSSELTPLRAHYLKKTLIGLVVERELNALCDPSLGASALGLLGPPFQPLSHDGKMMKISRTEGEQGDLPVLRYLFHQFLLPFPFLAAAPPTFWSGKVQPFITSFLAINQTRLSPTALSSGGGNGGEPDLSLASEEELIEYHARRKLWEKMQKQLAMLFGAGIKLTSGEEVVRINQGDLRKLEIAGEEARKKMLERQARMGPGFDVNVICVRNVVEKGRVRSKNHDEFIIRTTRPNAPDTHVARRYGDFKRLAEELRRQFPDCQFPVLPPKDRTATTTPTPASSASYYSTYNPLRAFYGSGPQAGPSSGSGTPTSTNSTDDLSRTDSIDAYSSSPLAREKNRLTLRAYLNVILSIPFALNSMVLRSFLLSGAIQLSPAEKLDAQRRAEADAVREEGKRRFKEEAEKRVEALREGLADFKGDIVGKEGGLKGVFDVVRRVEYAKDLPPAEKSVMEWGKISLAATIFQIFVAADNASDTLTQLKRVHGMMPYFMLRGILKVSNPMAMIRGVLDLFLARPFGGQSLIQRMFSSTLSEEVRAVQEDIDAVAERIDNPSICQKIDKYVNAPFEVQTIFRKDAAEEGLDLLAVVLRSPEPPCLDRSQMQRVMRANKAYLAYKKRRDALDDSDDDEGPDNDDAWLFEDLNVLMKLMVRKREKEQLLALIFEGTTAELLKDIITIFYSPLATVYKAASIADSLSDGQNFINDLIRTVESVEELSQEDPGRTVQTFIDLVQRHEQAFYGFVHKVHSKGQGLFDSLMSWVELFLNFARDGVGAKVDLEFLLPHTGEERMAILREVDAVASYHYKLKVAYEEKVRRRFQGQGASSEETALIDSVVASLNISDAVVRDVAENEEEDESSEEEPEADEEKTRNLVEGGEVEEWDETEQKSATNHKKRLSIASHFSERDGDETPRQSSDESRLRKLRHSIDLHRHKDPTPPPPEPPTPRSRRRHQQKKGTPDPIVPPELKYLPGLMPVMVEVIRPQLRVKPIAPPPTLIQN</sequence>
<feature type="region of interest" description="Disordered" evidence="1">
    <location>
        <begin position="1"/>
        <end position="79"/>
    </location>
</feature>
<feature type="region of interest" description="Disordered" evidence="1">
    <location>
        <begin position="338"/>
        <end position="361"/>
    </location>
</feature>
<dbReference type="AlphaFoldDB" id="A0A8K0NQU7"/>
<dbReference type="Proteomes" id="UP000812966">
    <property type="component" value="Unassembled WGS sequence"/>
</dbReference>
<accession>A0A8K0NQU7</accession>
<evidence type="ECO:0000259" key="2">
    <source>
        <dbReference type="PROSITE" id="PS50195"/>
    </source>
</evidence>
<comment type="caution">
    <text evidence="3">The sequence shown here is derived from an EMBL/GenBank/DDBJ whole genome shotgun (WGS) entry which is preliminary data.</text>
</comment>
<feature type="region of interest" description="Disordered" evidence="1">
    <location>
        <begin position="922"/>
        <end position="1041"/>
    </location>
</feature>
<dbReference type="Pfam" id="PF12828">
    <property type="entry name" value="PXB"/>
    <property type="match status" value="1"/>
</dbReference>
<dbReference type="PANTHER" id="PTHR47185:SF1">
    <property type="entry name" value="PX DOMAIN-CONTAINING PROTEIN YPR097W"/>
    <property type="match status" value="1"/>
</dbReference>
<dbReference type="Gene3D" id="3.30.1520.10">
    <property type="entry name" value="Phox-like domain"/>
    <property type="match status" value="1"/>
</dbReference>
<evidence type="ECO:0000313" key="4">
    <source>
        <dbReference type="Proteomes" id="UP000812966"/>
    </source>
</evidence>
<feature type="compositionally biased region" description="Basic and acidic residues" evidence="1">
    <location>
        <begin position="976"/>
        <end position="1009"/>
    </location>
</feature>
<gene>
    <name evidence="3" type="ORF">FFLO_02848</name>
</gene>
<reference evidence="3" key="1">
    <citation type="submission" date="2020-04" db="EMBL/GenBank/DDBJ databases">
        <title>Analysis of mating type loci in Filobasidium floriforme.</title>
        <authorList>
            <person name="Nowrousian M."/>
        </authorList>
    </citation>
    <scope>NUCLEOTIDE SEQUENCE</scope>
    <source>
        <strain evidence="3">CBS 6242</strain>
    </source>
</reference>
<dbReference type="Pfam" id="PF00787">
    <property type="entry name" value="PX"/>
    <property type="match status" value="1"/>
</dbReference>
<dbReference type="InterPro" id="IPR024554">
    <property type="entry name" value="LEC1-like_C"/>
</dbReference>
<feature type="domain" description="PX" evidence="2">
    <location>
        <begin position="281"/>
        <end position="450"/>
    </location>
</feature>
<feature type="compositionally biased region" description="Low complexity" evidence="1">
    <location>
        <begin position="374"/>
        <end position="394"/>
    </location>
</feature>
<feature type="compositionally biased region" description="Polar residues" evidence="1">
    <location>
        <begin position="68"/>
        <end position="79"/>
    </location>
</feature>
<evidence type="ECO:0000256" key="1">
    <source>
        <dbReference type="SAM" id="MobiDB-lite"/>
    </source>
</evidence>
<dbReference type="EMBL" id="JABELV010000048">
    <property type="protein sequence ID" value="KAG7558195.1"/>
    <property type="molecule type" value="Genomic_DNA"/>
</dbReference>
<dbReference type="Pfam" id="PF12825">
    <property type="entry name" value="DUF3818"/>
    <property type="match status" value="1"/>
</dbReference>
<evidence type="ECO:0000313" key="3">
    <source>
        <dbReference type="EMBL" id="KAG7558195.1"/>
    </source>
</evidence>
<dbReference type="OrthoDB" id="2117459at2759"/>
<dbReference type="CDD" id="cd06869">
    <property type="entry name" value="PX_UP2_fungi"/>
    <property type="match status" value="1"/>
</dbReference>
<dbReference type="InterPro" id="IPR001683">
    <property type="entry name" value="PX_dom"/>
</dbReference>
<dbReference type="PANTHER" id="PTHR47185">
    <property type="entry name" value="PX DOMAIN-CONTAINING PROTEIN YPR097W"/>
    <property type="match status" value="1"/>
</dbReference>